<gene>
    <name evidence="2" type="ORF">PIB30_078380</name>
</gene>
<comment type="caution">
    <text evidence="2">The sequence shown here is derived from an EMBL/GenBank/DDBJ whole genome shotgun (WGS) entry which is preliminary data.</text>
</comment>
<dbReference type="EMBL" id="JASCZI010061496">
    <property type="protein sequence ID" value="MED6138857.1"/>
    <property type="molecule type" value="Genomic_DNA"/>
</dbReference>
<feature type="compositionally biased region" description="Acidic residues" evidence="1">
    <location>
        <begin position="88"/>
        <end position="99"/>
    </location>
</feature>
<sequence length="99" mass="11342">MIKESSSTESPLCCRLIFLHATSPLCHLTLPRRRTERTPPVAVLLAFFQGPFNLEDDQQDVEINNYGNENANQNEENNDQAPSFSNDETSEDFEITPWR</sequence>
<evidence type="ECO:0000313" key="3">
    <source>
        <dbReference type="Proteomes" id="UP001341840"/>
    </source>
</evidence>
<evidence type="ECO:0000313" key="2">
    <source>
        <dbReference type="EMBL" id="MED6138857.1"/>
    </source>
</evidence>
<dbReference type="Proteomes" id="UP001341840">
    <property type="component" value="Unassembled WGS sequence"/>
</dbReference>
<reference evidence="2 3" key="1">
    <citation type="journal article" date="2023" name="Plants (Basel)">
        <title>Bridging the Gap: Combining Genomics and Transcriptomics Approaches to Understand Stylosanthes scabra, an Orphan Legume from the Brazilian Caatinga.</title>
        <authorList>
            <person name="Ferreira-Neto J.R.C."/>
            <person name="da Silva M.D."/>
            <person name="Binneck E."/>
            <person name="de Melo N.F."/>
            <person name="da Silva R.H."/>
            <person name="de Melo A.L.T.M."/>
            <person name="Pandolfi V."/>
            <person name="Bustamante F.O."/>
            <person name="Brasileiro-Vidal A.C."/>
            <person name="Benko-Iseppon A.M."/>
        </authorList>
    </citation>
    <scope>NUCLEOTIDE SEQUENCE [LARGE SCALE GENOMIC DNA]</scope>
    <source>
        <tissue evidence="2">Leaves</tissue>
    </source>
</reference>
<feature type="region of interest" description="Disordered" evidence="1">
    <location>
        <begin position="58"/>
        <end position="99"/>
    </location>
</feature>
<name>A0ABU6SR17_9FABA</name>
<accession>A0ABU6SR17</accession>
<evidence type="ECO:0000256" key="1">
    <source>
        <dbReference type="SAM" id="MobiDB-lite"/>
    </source>
</evidence>
<proteinExistence type="predicted"/>
<organism evidence="2 3">
    <name type="scientific">Stylosanthes scabra</name>
    <dbReference type="NCBI Taxonomy" id="79078"/>
    <lineage>
        <taxon>Eukaryota</taxon>
        <taxon>Viridiplantae</taxon>
        <taxon>Streptophyta</taxon>
        <taxon>Embryophyta</taxon>
        <taxon>Tracheophyta</taxon>
        <taxon>Spermatophyta</taxon>
        <taxon>Magnoliopsida</taxon>
        <taxon>eudicotyledons</taxon>
        <taxon>Gunneridae</taxon>
        <taxon>Pentapetalae</taxon>
        <taxon>rosids</taxon>
        <taxon>fabids</taxon>
        <taxon>Fabales</taxon>
        <taxon>Fabaceae</taxon>
        <taxon>Papilionoideae</taxon>
        <taxon>50 kb inversion clade</taxon>
        <taxon>dalbergioids sensu lato</taxon>
        <taxon>Dalbergieae</taxon>
        <taxon>Pterocarpus clade</taxon>
        <taxon>Stylosanthes</taxon>
    </lineage>
</organism>
<feature type="compositionally biased region" description="Low complexity" evidence="1">
    <location>
        <begin position="62"/>
        <end position="75"/>
    </location>
</feature>
<keyword evidence="3" id="KW-1185">Reference proteome</keyword>
<protein>
    <submittedName>
        <fullName evidence="2">Uncharacterized protein</fullName>
    </submittedName>
</protein>